<dbReference type="AlphaFoldDB" id="A0A6J4KM72"/>
<accession>A0A6J4KM72</accession>
<dbReference type="SUPFAM" id="SSF89946">
    <property type="entry name" value="Hypothetical protein VC0424"/>
    <property type="match status" value="1"/>
</dbReference>
<gene>
    <name evidence="2" type="ORF">AVDCRST_MAG07-448</name>
</gene>
<evidence type="ECO:0000259" key="1">
    <source>
        <dbReference type="Pfam" id="PF06877"/>
    </source>
</evidence>
<evidence type="ECO:0000313" key="2">
    <source>
        <dbReference type="EMBL" id="CAA9308392.1"/>
    </source>
</evidence>
<feature type="domain" description="Regulator of ribonuclease activity B" evidence="1">
    <location>
        <begin position="37"/>
        <end position="132"/>
    </location>
</feature>
<protein>
    <recommendedName>
        <fullName evidence="1">Regulator of ribonuclease activity B domain-containing protein</fullName>
    </recommendedName>
</protein>
<dbReference type="EMBL" id="CADCUB010000018">
    <property type="protein sequence ID" value="CAA9308392.1"/>
    <property type="molecule type" value="Genomic_DNA"/>
</dbReference>
<reference evidence="2" key="1">
    <citation type="submission" date="2020-02" db="EMBL/GenBank/DDBJ databases">
        <authorList>
            <person name="Meier V. D."/>
        </authorList>
    </citation>
    <scope>NUCLEOTIDE SEQUENCE</scope>
    <source>
        <strain evidence="2">AVDCRST_MAG07</strain>
    </source>
</reference>
<name>A0A6J4KM72_9ACTN</name>
<dbReference type="InterPro" id="IPR009671">
    <property type="entry name" value="RraB_dom"/>
</dbReference>
<dbReference type="InterPro" id="IPR036701">
    <property type="entry name" value="RraB-like_sf"/>
</dbReference>
<proteinExistence type="predicted"/>
<sequence>MGLLARLRRSRTPAPVVLDPDDPSLVVLVEAFEAARADSAVLAEAAARGVELEQPLLVRHHLVALPDAPAVARAAELLAFDGYAVSTPQTGPRGLSVLATRTQVLTALSASQERSRMAGLAQRLGGDVTGWDALGPGPAAPDGPS</sequence>
<dbReference type="Pfam" id="PF06877">
    <property type="entry name" value="RraB"/>
    <property type="match status" value="1"/>
</dbReference>
<organism evidence="2">
    <name type="scientific">uncultured Frankineae bacterium</name>
    <dbReference type="NCBI Taxonomy" id="437475"/>
    <lineage>
        <taxon>Bacteria</taxon>
        <taxon>Bacillati</taxon>
        <taxon>Actinomycetota</taxon>
        <taxon>Actinomycetes</taxon>
        <taxon>Frankiales</taxon>
        <taxon>environmental samples</taxon>
    </lineage>
</organism>